<proteinExistence type="predicted"/>
<name>A0ACC0KEW4_CHOFU</name>
<comment type="caution">
    <text evidence="1">The sequence shown here is derived from an EMBL/GenBank/DDBJ whole genome shotgun (WGS) entry which is preliminary data.</text>
</comment>
<dbReference type="EMBL" id="CM046105">
    <property type="protein sequence ID" value="KAI8434858.1"/>
    <property type="molecule type" value="Genomic_DNA"/>
</dbReference>
<organism evidence="1 2">
    <name type="scientific">Choristoneura fumiferana</name>
    <name type="common">Spruce budworm moth</name>
    <name type="synonym">Archips fumiferana</name>
    <dbReference type="NCBI Taxonomy" id="7141"/>
    <lineage>
        <taxon>Eukaryota</taxon>
        <taxon>Metazoa</taxon>
        <taxon>Ecdysozoa</taxon>
        <taxon>Arthropoda</taxon>
        <taxon>Hexapoda</taxon>
        <taxon>Insecta</taxon>
        <taxon>Pterygota</taxon>
        <taxon>Neoptera</taxon>
        <taxon>Endopterygota</taxon>
        <taxon>Lepidoptera</taxon>
        <taxon>Glossata</taxon>
        <taxon>Ditrysia</taxon>
        <taxon>Tortricoidea</taxon>
        <taxon>Tortricidae</taxon>
        <taxon>Tortricinae</taxon>
        <taxon>Choristoneura</taxon>
    </lineage>
</organism>
<sequence length="280" mass="31334">MIDTSLVAAEGPNLRMIDTSLVAAEGPADIDHSVTASSELDMNQLNVSASSDTGLETSQEHELVQDCALSNDLDMSDGEQSTEVEQDKKRRAAVRALEKIREWTRDLMTSADITGQLKFDDCLIYVNPEVNNDTEYCNDYDYDSTWYESSIPSDNDWVCNDELYVANVFAYSRVGEIAGSLFFGWFGDVHVSIIMVCGAKCIGNINGSIIRWSTGRCCDSAERVVELWYVHHAVIILVATRLETIYDCYHCFTNIVSHIFLAYFGISTMALDCGQTRRVY</sequence>
<evidence type="ECO:0000313" key="2">
    <source>
        <dbReference type="Proteomes" id="UP001064048"/>
    </source>
</evidence>
<protein>
    <submittedName>
        <fullName evidence="1">Uncharacterized protein</fullName>
    </submittedName>
</protein>
<accession>A0ACC0KEW4</accession>
<evidence type="ECO:0000313" key="1">
    <source>
        <dbReference type="EMBL" id="KAI8434858.1"/>
    </source>
</evidence>
<gene>
    <name evidence="1" type="ORF">MSG28_003349</name>
</gene>
<keyword evidence="2" id="KW-1185">Reference proteome</keyword>
<reference evidence="1 2" key="1">
    <citation type="journal article" date="2022" name="Genome Biol. Evol.">
        <title>The Spruce Budworm Genome: Reconstructing the Evolutionary History of Antifreeze Proteins.</title>
        <authorList>
            <person name="Beliveau C."/>
            <person name="Gagne P."/>
            <person name="Picq S."/>
            <person name="Vernygora O."/>
            <person name="Keeling C.I."/>
            <person name="Pinkney K."/>
            <person name="Doucet D."/>
            <person name="Wen F."/>
            <person name="Johnston J.S."/>
            <person name="Maaroufi H."/>
            <person name="Boyle B."/>
            <person name="Laroche J."/>
            <person name="Dewar K."/>
            <person name="Juretic N."/>
            <person name="Blackburn G."/>
            <person name="Nisole A."/>
            <person name="Brunet B."/>
            <person name="Brandao M."/>
            <person name="Lumley L."/>
            <person name="Duan J."/>
            <person name="Quan G."/>
            <person name="Lucarotti C.J."/>
            <person name="Roe A.D."/>
            <person name="Sperling F.A.H."/>
            <person name="Levesque R.C."/>
            <person name="Cusson M."/>
        </authorList>
    </citation>
    <scope>NUCLEOTIDE SEQUENCE [LARGE SCALE GENOMIC DNA]</scope>
    <source>
        <strain evidence="1">Glfc:IPQL:Cfum</strain>
    </source>
</reference>
<dbReference type="Proteomes" id="UP001064048">
    <property type="component" value="Chromosome 5"/>
</dbReference>